<name>W7A4S7_9APIC</name>
<evidence type="ECO:0000313" key="1">
    <source>
        <dbReference type="EMBL" id="EUD64099.1"/>
    </source>
</evidence>
<organism evidence="1 2">
    <name type="scientific">Plasmodium inui San Antonio 1</name>
    <dbReference type="NCBI Taxonomy" id="1237626"/>
    <lineage>
        <taxon>Eukaryota</taxon>
        <taxon>Sar</taxon>
        <taxon>Alveolata</taxon>
        <taxon>Apicomplexa</taxon>
        <taxon>Aconoidasida</taxon>
        <taxon>Haemosporida</taxon>
        <taxon>Plasmodiidae</taxon>
        <taxon>Plasmodium</taxon>
        <taxon>Plasmodium (Plasmodium)</taxon>
    </lineage>
</organism>
<keyword evidence="2" id="KW-1185">Reference proteome</keyword>
<dbReference type="RefSeq" id="XP_008819311.1">
    <property type="nucleotide sequence ID" value="XM_008821089.1"/>
</dbReference>
<evidence type="ECO:0000313" key="2">
    <source>
        <dbReference type="Proteomes" id="UP000030640"/>
    </source>
</evidence>
<accession>W7A4S7</accession>
<dbReference type="GeneID" id="20040792"/>
<dbReference type="AlphaFoldDB" id="W7A4S7"/>
<dbReference type="EMBL" id="KI965546">
    <property type="protein sequence ID" value="EUD64099.1"/>
    <property type="molecule type" value="Genomic_DNA"/>
</dbReference>
<sequence length="64" mass="7788">MNIYVMRTRKEGLNTYLTELRKICNLFHREMIIQQRENSQTIFLKLNTACTIIHSQIRILHRKN</sequence>
<proteinExistence type="predicted"/>
<dbReference type="Proteomes" id="UP000030640">
    <property type="component" value="Unassembled WGS sequence"/>
</dbReference>
<gene>
    <name evidence="1" type="ORF">C922_05518</name>
</gene>
<dbReference type="VEuPathDB" id="PlasmoDB:C922_05518"/>
<protein>
    <submittedName>
        <fullName evidence="1">Uncharacterized protein</fullName>
    </submittedName>
</protein>
<reference evidence="1 2" key="1">
    <citation type="submission" date="2013-02" db="EMBL/GenBank/DDBJ databases">
        <title>The Genome Sequence of Plasmodium inui San Antonio 1.</title>
        <authorList>
            <consortium name="The Broad Institute Genome Sequencing Platform"/>
            <consortium name="The Broad Institute Genome Sequencing Center for Infectious Disease"/>
            <person name="Neafsey D."/>
            <person name="Cheeseman I."/>
            <person name="Volkman S."/>
            <person name="Adams J."/>
            <person name="Walker B."/>
            <person name="Young S.K."/>
            <person name="Zeng Q."/>
            <person name="Gargeya S."/>
            <person name="Fitzgerald M."/>
            <person name="Haas B."/>
            <person name="Abouelleil A."/>
            <person name="Alvarado L."/>
            <person name="Arachchi H.M."/>
            <person name="Berlin A.M."/>
            <person name="Chapman S.B."/>
            <person name="Dewar J."/>
            <person name="Goldberg J."/>
            <person name="Griggs A."/>
            <person name="Gujja S."/>
            <person name="Hansen M."/>
            <person name="Howarth C."/>
            <person name="Imamovic A."/>
            <person name="Larimer J."/>
            <person name="McCowan C."/>
            <person name="Murphy C."/>
            <person name="Neiman D."/>
            <person name="Pearson M."/>
            <person name="Priest M."/>
            <person name="Roberts A."/>
            <person name="Saif S."/>
            <person name="Shea T."/>
            <person name="Sisk P."/>
            <person name="Sykes S."/>
            <person name="Wortman J."/>
            <person name="Nusbaum C."/>
            <person name="Birren B."/>
        </authorList>
    </citation>
    <scope>NUCLEOTIDE SEQUENCE [LARGE SCALE GENOMIC DNA]</scope>
    <source>
        <strain evidence="1 2">San Antonio 1</strain>
    </source>
</reference>